<accession>A0A921U5P1</accession>
<name>A0A921U5P1_SORBI</name>
<reference evidence="1" key="2">
    <citation type="submission" date="2020-10" db="EMBL/GenBank/DDBJ databases">
        <authorList>
            <person name="Cooper E.A."/>
            <person name="Brenton Z.W."/>
            <person name="Flinn B.S."/>
            <person name="Jenkins J."/>
            <person name="Shu S."/>
            <person name="Flowers D."/>
            <person name="Luo F."/>
            <person name="Wang Y."/>
            <person name="Xia P."/>
            <person name="Barry K."/>
            <person name="Daum C."/>
            <person name="Lipzen A."/>
            <person name="Yoshinaga Y."/>
            <person name="Schmutz J."/>
            <person name="Saski C."/>
            <person name="Vermerris W."/>
            <person name="Kresovich S."/>
        </authorList>
    </citation>
    <scope>NUCLEOTIDE SEQUENCE</scope>
</reference>
<reference evidence="1" key="1">
    <citation type="journal article" date="2019" name="BMC Genomics">
        <title>A new reference genome for Sorghum bicolor reveals high levels of sequence similarity between sweet and grain genotypes: implications for the genetics of sugar metabolism.</title>
        <authorList>
            <person name="Cooper E.A."/>
            <person name="Brenton Z.W."/>
            <person name="Flinn B.S."/>
            <person name="Jenkins J."/>
            <person name="Shu S."/>
            <person name="Flowers D."/>
            <person name="Luo F."/>
            <person name="Wang Y."/>
            <person name="Xia P."/>
            <person name="Barry K."/>
            <person name="Daum C."/>
            <person name="Lipzen A."/>
            <person name="Yoshinaga Y."/>
            <person name="Schmutz J."/>
            <person name="Saski C."/>
            <person name="Vermerris W."/>
            <person name="Kresovich S."/>
        </authorList>
    </citation>
    <scope>NUCLEOTIDE SEQUENCE</scope>
</reference>
<dbReference type="Proteomes" id="UP000807115">
    <property type="component" value="Chromosome 9"/>
</dbReference>
<evidence type="ECO:0000313" key="1">
    <source>
        <dbReference type="EMBL" id="KAG0519084.1"/>
    </source>
</evidence>
<dbReference type="AlphaFoldDB" id="A0A921U5P1"/>
<organism evidence="1 2">
    <name type="scientific">Sorghum bicolor</name>
    <name type="common">Sorghum</name>
    <name type="synonym">Sorghum vulgare</name>
    <dbReference type="NCBI Taxonomy" id="4558"/>
    <lineage>
        <taxon>Eukaryota</taxon>
        <taxon>Viridiplantae</taxon>
        <taxon>Streptophyta</taxon>
        <taxon>Embryophyta</taxon>
        <taxon>Tracheophyta</taxon>
        <taxon>Spermatophyta</taxon>
        <taxon>Magnoliopsida</taxon>
        <taxon>Liliopsida</taxon>
        <taxon>Poales</taxon>
        <taxon>Poaceae</taxon>
        <taxon>PACMAD clade</taxon>
        <taxon>Panicoideae</taxon>
        <taxon>Andropogonodae</taxon>
        <taxon>Andropogoneae</taxon>
        <taxon>Sorghinae</taxon>
        <taxon>Sorghum</taxon>
    </lineage>
</organism>
<protein>
    <submittedName>
        <fullName evidence="1">Uncharacterized protein</fullName>
    </submittedName>
</protein>
<sequence>MVHPSGHAYMDLNDITSVQQQVFVMVNGDRDGVVEFSGLSREWICINRCVKTVLLTPRFYLNIHCVHILALTQLPEMPLFAFCCFFHETTALTLPTITFSFFSQ</sequence>
<evidence type="ECO:0000313" key="2">
    <source>
        <dbReference type="Proteomes" id="UP000807115"/>
    </source>
</evidence>
<proteinExistence type="predicted"/>
<dbReference type="EMBL" id="CM027688">
    <property type="protein sequence ID" value="KAG0519084.1"/>
    <property type="molecule type" value="Genomic_DNA"/>
</dbReference>
<comment type="caution">
    <text evidence="1">The sequence shown here is derived from an EMBL/GenBank/DDBJ whole genome shotgun (WGS) entry which is preliminary data.</text>
</comment>
<gene>
    <name evidence="1" type="ORF">BDA96_09G233700</name>
</gene>